<dbReference type="SMART" id="SM00714">
    <property type="entry name" value="LITAF"/>
    <property type="match status" value="1"/>
</dbReference>
<feature type="region of interest" description="Disordered" evidence="8">
    <location>
        <begin position="1"/>
        <end position="54"/>
    </location>
</feature>
<evidence type="ECO:0000313" key="11">
    <source>
        <dbReference type="EMBL" id="KAJ8299690.1"/>
    </source>
</evidence>
<evidence type="ECO:0000256" key="1">
    <source>
        <dbReference type="ARBA" id="ARBA00004414"/>
    </source>
</evidence>
<dbReference type="PROSITE" id="PS51837">
    <property type="entry name" value="LITAF"/>
    <property type="match status" value="1"/>
</dbReference>
<dbReference type="PANTHER" id="PTHR23292">
    <property type="entry name" value="LIPOPOLYSACCHARIDE-INDUCED TUMOR NECROSIS FACTOR-ALPHA FACTOR"/>
    <property type="match status" value="1"/>
</dbReference>
<keyword evidence="7 9" id="KW-0472">Membrane</keyword>
<evidence type="ECO:0000256" key="3">
    <source>
        <dbReference type="ARBA" id="ARBA00004630"/>
    </source>
</evidence>
<comment type="similarity">
    <text evidence="4">Belongs to the CDIP1/LITAF family.</text>
</comment>
<dbReference type="InterPro" id="IPR006629">
    <property type="entry name" value="LITAF"/>
</dbReference>
<evidence type="ECO:0000313" key="12">
    <source>
        <dbReference type="Proteomes" id="UP001217089"/>
    </source>
</evidence>
<gene>
    <name evidence="11" type="ORF">KUTeg_023750</name>
</gene>
<keyword evidence="9" id="KW-0812">Transmembrane</keyword>
<comment type="subcellular location">
    <subcellularLocation>
        <location evidence="2">Endosome membrane</location>
        <topology evidence="2">Peripheral membrane protein</topology>
    </subcellularLocation>
    <subcellularLocation>
        <location evidence="1">Late endosome membrane</location>
    </subcellularLocation>
    <subcellularLocation>
        <location evidence="3">Lysosome membrane</location>
        <topology evidence="3">Peripheral membrane protein</topology>
        <orientation evidence="3">Cytoplasmic side</orientation>
    </subcellularLocation>
</comment>
<dbReference type="InterPro" id="IPR037519">
    <property type="entry name" value="LITAF_fam"/>
</dbReference>
<dbReference type="Proteomes" id="UP001217089">
    <property type="component" value="Unassembled WGS sequence"/>
</dbReference>
<evidence type="ECO:0000256" key="5">
    <source>
        <dbReference type="ARBA" id="ARBA00022723"/>
    </source>
</evidence>
<evidence type="ECO:0000256" key="4">
    <source>
        <dbReference type="ARBA" id="ARBA00005975"/>
    </source>
</evidence>
<evidence type="ECO:0000259" key="10">
    <source>
        <dbReference type="PROSITE" id="PS51837"/>
    </source>
</evidence>
<accession>A0ABQ9E3H5</accession>
<evidence type="ECO:0000256" key="8">
    <source>
        <dbReference type="SAM" id="MobiDB-lite"/>
    </source>
</evidence>
<keyword evidence="5" id="KW-0479">Metal-binding</keyword>
<evidence type="ECO:0000256" key="2">
    <source>
        <dbReference type="ARBA" id="ARBA00004481"/>
    </source>
</evidence>
<dbReference type="Pfam" id="PF10601">
    <property type="entry name" value="zf-LITAF-like"/>
    <property type="match status" value="1"/>
</dbReference>
<organism evidence="11 12">
    <name type="scientific">Tegillarca granosa</name>
    <name type="common">Malaysian cockle</name>
    <name type="synonym">Anadara granosa</name>
    <dbReference type="NCBI Taxonomy" id="220873"/>
    <lineage>
        <taxon>Eukaryota</taxon>
        <taxon>Metazoa</taxon>
        <taxon>Spiralia</taxon>
        <taxon>Lophotrochozoa</taxon>
        <taxon>Mollusca</taxon>
        <taxon>Bivalvia</taxon>
        <taxon>Autobranchia</taxon>
        <taxon>Pteriomorphia</taxon>
        <taxon>Arcoida</taxon>
        <taxon>Arcoidea</taxon>
        <taxon>Arcidae</taxon>
        <taxon>Tegillarca</taxon>
    </lineage>
</organism>
<keyword evidence="6" id="KW-0862">Zinc</keyword>
<name>A0ABQ9E3H5_TEGGR</name>
<dbReference type="PANTHER" id="PTHR23292:SF6">
    <property type="entry name" value="FI16602P1-RELATED"/>
    <property type="match status" value="1"/>
</dbReference>
<feature type="transmembrane region" description="Helical" evidence="9">
    <location>
        <begin position="106"/>
        <end position="128"/>
    </location>
</feature>
<keyword evidence="12" id="KW-1185">Reference proteome</keyword>
<keyword evidence="9" id="KW-1133">Transmembrane helix</keyword>
<proteinExistence type="inferred from homology"/>
<evidence type="ECO:0000256" key="7">
    <source>
        <dbReference type="ARBA" id="ARBA00023136"/>
    </source>
</evidence>
<dbReference type="EMBL" id="JARBDR010000921">
    <property type="protein sequence ID" value="KAJ8299690.1"/>
    <property type="molecule type" value="Genomic_DNA"/>
</dbReference>
<sequence>MLEINKMSEKGPPPPAYQTGVPQAGGVPPSQPNEPPPKYEDGNFQQPTAYPPQQGYQSMAQTTVYTQQPIVLQQHIMRYGPDPQLIQCPHCSTQVTTTVMTEAGAITWLASGLICLVGCWLGCCLIPFCINDLQDVKHTCPNCNRVVGIYRRI</sequence>
<feature type="domain" description="LITAF" evidence="10">
    <location>
        <begin position="66"/>
        <end position="152"/>
    </location>
</feature>
<evidence type="ECO:0000256" key="6">
    <source>
        <dbReference type="ARBA" id="ARBA00022833"/>
    </source>
</evidence>
<reference evidence="11 12" key="1">
    <citation type="submission" date="2022-12" db="EMBL/GenBank/DDBJ databases">
        <title>Chromosome-level genome of Tegillarca granosa.</title>
        <authorList>
            <person name="Kim J."/>
        </authorList>
    </citation>
    <scope>NUCLEOTIDE SEQUENCE [LARGE SCALE GENOMIC DNA]</scope>
    <source>
        <strain evidence="11">Teg-2019</strain>
        <tissue evidence="11">Adductor muscle</tissue>
    </source>
</reference>
<evidence type="ECO:0000256" key="9">
    <source>
        <dbReference type="SAM" id="Phobius"/>
    </source>
</evidence>
<protein>
    <recommendedName>
        <fullName evidence="10">LITAF domain-containing protein</fullName>
    </recommendedName>
</protein>
<comment type="caution">
    <text evidence="11">The sequence shown here is derived from an EMBL/GenBank/DDBJ whole genome shotgun (WGS) entry which is preliminary data.</text>
</comment>